<proteinExistence type="predicted"/>
<reference evidence="1 2" key="1">
    <citation type="submission" date="2019-08" db="EMBL/GenBank/DDBJ databases">
        <title>Lewinella sp. strain SSH13 Genome sequencing and assembly.</title>
        <authorList>
            <person name="Kim I."/>
        </authorList>
    </citation>
    <scope>NUCLEOTIDE SEQUENCE [LARGE SCALE GENOMIC DNA]</scope>
    <source>
        <strain evidence="1 2">SSH13</strain>
    </source>
</reference>
<dbReference type="NCBIfam" id="TIGR02646">
    <property type="entry name" value="retron system putative HNH endonuclease"/>
    <property type="match status" value="1"/>
</dbReference>
<comment type="caution">
    <text evidence="1">The sequence shown here is derived from an EMBL/GenBank/DDBJ whole genome shotgun (WGS) entry which is preliminary data.</text>
</comment>
<evidence type="ECO:0000313" key="1">
    <source>
        <dbReference type="EMBL" id="TXF88515.1"/>
    </source>
</evidence>
<accession>A0A5C7FG17</accession>
<sequence>MAEYRSKGERYDNGMDAEYREPVITQLLSEQANRCAYCGANLKQRKTKIEHWATRSLHPDRDLDYTNLLAVCYGDLFCGTNLHCDRSREDKTNLTIDPLNANHIAQLYFRKDGTINSDNPELFFDLDSPKRLNLNCKNLVRLRRSLLNDFRNQLRNLQKRGKRIQFDHLLQKEQASESSFNDIIIDYLKKKA</sequence>
<organism evidence="1 2">
    <name type="scientific">Neolewinella aurantiaca</name>
    <dbReference type="NCBI Taxonomy" id="2602767"/>
    <lineage>
        <taxon>Bacteria</taxon>
        <taxon>Pseudomonadati</taxon>
        <taxon>Bacteroidota</taxon>
        <taxon>Saprospiria</taxon>
        <taxon>Saprospirales</taxon>
        <taxon>Lewinellaceae</taxon>
        <taxon>Neolewinella</taxon>
    </lineage>
</organism>
<gene>
    <name evidence="1" type="ORF">FUA23_14620</name>
</gene>
<name>A0A5C7FG17_9BACT</name>
<dbReference type="RefSeq" id="WP_147931497.1">
    <property type="nucleotide sequence ID" value="NZ_VOXD01000022.1"/>
</dbReference>
<keyword evidence="2" id="KW-1185">Reference proteome</keyword>
<dbReference type="OrthoDB" id="1340280at2"/>
<dbReference type="EMBL" id="VOXD01000022">
    <property type="protein sequence ID" value="TXF88515.1"/>
    <property type="molecule type" value="Genomic_DNA"/>
</dbReference>
<dbReference type="InterPro" id="IPR013467">
    <property type="entry name" value="HNH78-like"/>
</dbReference>
<dbReference type="AlphaFoldDB" id="A0A5C7FG17"/>
<dbReference type="Proteomes" id="UP000321907">
    <property type="component" value="Unassembled WGS sequence"/>
</dbReference>
<dbReference type="Gene3D" id="1.10.30.50">
    <property type="match status" value="1"/>
</dbReference>
<protein>
    <submittedName>
        <fullName evidence="1">TIGR02646 family protein</fullName>
    </submittedName>
</protein>
<evidence type="ECO:0000313" key="2">
    <source>
        <dbReference type="Proteomes" id="UP000321907"/>
    </source>
</evidence>